<reference evidence="6 7" key="1">
    <citation type="submission" date="2013-08" db="EMBL/GenBank/DDBJ databases">
        <title>The genome sequence of Knoellia aerolata.</title>
        <authorList>
            <person name="Zhu W."/>
            <person name="Wang G."/>
        </authorList>
    </citation>
    <scope>NUCLEOTIDE SEQUENCE [LARGE SCALE GENOMIC DNA]</scope>
    <source>
        <strain evidence="6 7">DSM 18566</strain>
    </source>
</reference>
<dbReference type="STRING" id="1385519.N801_14715"/>
<keyword evidence="1" id="KW-0001">2Fe-2S</keyword>
<proteinExistence type="predicted"/>
<evidence type="ECO:0000256" key="4">
    <source>
        <dbReference type="ARBA" id="ARBA00023014"/>
    </source>
</evidence>
<evidence type="ECO:0000256" key="3">
    <source>
        <dbReference type="ARBA" id="ARBA00023004"/>
    </source>
</evidence>
<feature type="domain" description="Iron-binding zinc finger CDGSH type" evidence="5">
    <location>
        <begin position="24"/>
        <end position="68"/>
    </location>
</feature>
<protein>
    <recommendedName>
        <fullName evidence="5">Iron-binding zinc finger CDGSH type domain-containing protein</fullName>
    </recommendedName>
</protein>
<organism evidence="6 7">
    <name type="scientific">Knoellia aerolata DSM 18566</name>
    <dbReference type="NCBI Taxonomy" id="1385519"/>
    <lineage>
        <taxon>Bacteria</taxon>
        <taxon>Bacillati</taxon>
        <taxon>Actinomycetota</taxon>
        <taxon>Actinomycetes</taxon>
        <taxon>Micrococcales</taxon>
        <taxon>Intrasporangiaceae</taxon>
        <taxon>Knoellia</taxon>
    </lineage>
</organism>
<dbReference type="InterPro" id="IPR018967">
    <property type="entry name" value="FeS-contain_CDGSH-typ"/>
</dbReference>
<dbReference type="SMART" id="SM00704">
    <property type="entry name" value="ZnF_CDGSH"/>
    <property type="match status" value="1"/>
</dbReference>
<accession>A0A0A0JW70</accession>
<evidence type="ECO:0000259" key="5">
    <source>
        <dbReference type="SMART" id="SM00704"/>
    </source>
</evidence>
<evidence type="ECO:0000313" key="6">
    <source>
        <dbReference type="EMBL" id="KGN40342.1"/>
    </source>
</evidence>
<dbReference type="Gene3D" id="3.40.5.90">
    <property type="entry name" value="CDGSH iron-sulfur domain, mitoNEET-type"/>
    <property type="match status" value="1"/>
</dbReference>
<keyword evidence="4" id="KW-0411">Iron-sulfur</keyword>
<evidence type="ECO:0000256" key="2">
    <source>
        <dbReference type="ARBA" id="ARBA00022723"/>
    </source>
</evidence>
<evidence type="ECO:0000313" key="7">
    <source>
        <dbReference type="Proteomes" id="UP000030013"/>
    </source>
</evidence>
<comment type="caution">
    <text evidence="6">The sequence shown here is derived from an EMBL/GenBank/DDBJ whole genome shotgun (WGS) entry which is preliminary data.</text>
</comment>
<dbReference type="AlphaFoldDB" id="A0A0A0JW70"/>
<dbReference type="GO" id="GO:0046872">
    <property type="term" value="F:metal ion binding"/>
    <property type="evidence" value="ECO:0007669"/>
    <property type="project" value="UniProtKB-KW"/>
</dbReference>
<keyword evidence="3" id="KW-0408">Iron</keyword>
<dbReference type="OrthoDB" id="9800162at2"/>
<evidence type="ECO:0000256" key="1">
    <source>
        <dbReference type="ARBA" id="ARBA00022714"/>
    </source>
</evidence>
<dbReference type="eggNOG" id="COG3369">
    <property type="taxonomic scope" value="Bacteria"/>
</dbReference>
<dbReference type="Proteomes" id="UP000030013">
    <property type="component" value="Unassembled WGS sequence"/>
</dbReference>
<dbReference type="GO" id="GO:0051537">
    <property type="term" value="F:2 iron, 2 sulfur cluster binding"/>
    <property type="evidence" value="ECO:0007669"/>
    <property type="project" value="UniProtKB-KW"/>
</dbReference>
<keyword evidence="2" id="KW-0479">Metal-binding</keyword>
<name>A0A0A0JW70_9MICO</name>
<dbReference type="GO" id="GO:0005737">
    <property type="term" value="C:cytoplasm"/>
    <property type="evidence" value="ECO:0007669"/>
    <property type="project" value="UniProtKB-ARBA"/>
</dbReference>
<sequence length="74" mass="8108">MANDHTARSATRVTVTHDGPVLVDGPVEVVMEDGTTVRSERRVVALCTCRRSRIAPFCDTSHRTKVRADRADAS</sequence>
<dbReference type="Pfam" id="PF09360">
    <property type="entry name" value="zf-CDGSH"/>
    <property type="match status" value="1"/>
</dbReference>
<dbReference type="EMBL" id="AVPL01000044">
    <property type="protein sequence ID" value="KGN40342.1"/>
    <property type="molecule type" value="Genomic_DNA"/>
</dbReference>
<keyword evidence="7" id="KW-1185">Reference proteome</keyword>
<gene>
    <name evidence="6" type="ORF">N801_14715</name>
</gene>
<dbReference type="RefSeq" id="WP_035939011.1">
    <property type="nucleotide sequence ID" value="NZ_AVPL01000044.1"/>
</dbReference>
<dbReference type="InterPro" id="IPR042216">
    <property type="entry name" value="MitoNEET_CISD"/>
</dbReference>